<evidence type="ECO:0000256" key="1">
    <source>
        <dbReference type="SAM" id="Phobius"/>
    </source>
</evidence>
<keyword evidence="1" id="KW-0472">Membrane</keyword>
<dbReference type="EMBL" id="CM001555">
    <property type="protein sequence ID" value="EJG08327.1"/>
    <property type="molecule type" value="Genomic_DNA"/>
</dbReference>
<keyword evidence="3" id="KW-1185">Reference proteome</keyword>
<feature type="transmembrane region" description="Helical" evidence="1">
    <location>
        <begin position="6"/>
        <end position="29"/>
    </location>
</feature>
<accession>J1L5F5</accession>
<keyword evidence="1" id="KW-0812">Transmembrane</keyword>
<dbReference type="Gene3D" id="3.10.620.30">
    <property type="match status" value="1"/>
</dbReference>
<evidence type="ECO:0000313" key="3">
    <source>
        <dbReference type="Proteomes" id="UP000005095"/>
    </source>
</evidence>
<dbReference type="AlphaFoldDB" id="J1L5F5"/>
<keyword evidence="1" id="KW-1133">Transmembrane helix</keyword>
<protein>
    <recommendedName>
        <fullName evidence="4">Transglutaminase domain-containing protein</fullName>
    </recommendedName>
</protein>
<proteinExistence type="predicted"/>
<evidence type="ECO:0008006" key="4">
    <source>
        <dbReference type="Google" id="ProtNLM"/>
    </source>
</evidence>
<sequence length="372" mass="40618">MNRPIWTTIIVITLLCTGVLVASGIVTMLRPIVIYPSITPASDVLGTDQAEFIFPFEDARYRLRMPVDAAVYTGARDGSKSAILYREIPDDEWIPAYYLAFIDDPHQEALYTGLISAFSGIKDENGLDSDRYLEMITAFVQSIPYEDHPGGAPPKFPVETVAERTGDCDDKSLLLAALLSRAGYDVALLNFIENSHMGVGIAADTGTYGSTGYAFIETTDYNFVGVVPDNLANGVRLTGDPQVIRVGNGTGCYTARAETTHIMEQSGAARAVIDTFALNLSERQADLKKTGASIASEKETIEKLLMAGDIAGFTARIQGYNNRVETYNLAVAEYAADSRRYDRAVETYNYIAGHRYDRKGTFAWLLSSSSAV</sequence>
<evidence type="ECO:0000313" key="2">
    <source>
        <dbReference type="EMBL" id="EJG08327.1"/>
    </source>
</evidence>
<dbReference type="InterPro" id="IPR010319">
    <property type="entry name" value="Transglutaminase-like_Cys_pept"/>
</dbReference>
<dbReference type="PANTHER" id="PTHR39327">
    <property type="match status" value="1"/>
</dbReference>
<dbReference type="STRING" id="28892.Metli_2389"/>
<name>J1L5F5_9EURY</name>
<dbReference type="HOGENOM" id="CLU_049283_0_0_2"/>
<dbReference type="PANTHER" id="PTHR39327:SF1">
    <property type="entry name" value="BLR5470 PROTEIN"/>
    <property type="match status" value="1"/>
</dbReference>
<organism evidence="2 3">
    <name type="scientific">Methanofollis liminatans DSM 4140</name>
    <dbReference type="NCBI Taxonomy" id="28892"/>
    <lineage>
        <taxon>Archaea</taxon>
        <taxon>Methanobacteriati</taxon>
        <taxon>Methanobacteriota</taxon>
        <taxon>Stenosarchaea group</taxon>
        <taxon>Methanomicrobia</taxon>
        <taxon>Methanomicrobiales</taxon>
        <taxon>Methanomicrobiaceae</taxon>
        <taxon>Methanofollis</taxon>
    </lineage>
</organism>
<gene>
    <name evidence="2" type="ORF">Metli_2389</name>
</gene>
<reference evidence="2 3" key="1">
    <citation type="submission" date="2011-08" db="EMBL/GenBank/DDBJ databases">
        <title>The complete genome of Methanofollis liminatans DSM 4140.</title>
        <authorList>
            <consortium name="US DOE Joint Genome Institute (JGI-PGF)"/>
            <person name="Lucas S."/>
            <person name="Han J."/>
            <person name="Lapidus A."/>
            <person name="Bruce D."/>
            <person name="Goodwin L."/>
            <person name="Pitluck S."/>
            <person name="Peters L."/>
            <person name="Kyrpides N."/>
            <person name="Mavromatis K."/>
            <person name="Ivanova N."/>
            <person name="Mikhailova N."/>
            <person name="Lu M."/>
            <person name="Detter J.C."/>
            <person name="Tapia R."/>
            <person name="Han C."/>
            <person name="Land M."/>
            <person name="Hauser L."/>
            <person name="Markowitz V."/>
            <person name="Cheng J.-F."/>
            <person name="Hugenholtz P."/>
            <person name="Woyke T."/>
            <person name="Wu D."/>
            <person name="Spring S."/>
            <person name="Schuler E."/>
            <person name="Brambilla E."/>
            <person name="Klenk H.-P."/>
            <person name="Eisen J.A."/>
        </authorList>
    </citation>
    <scope>NUCLEOTIDE SEQUENCE [LARGE SCALE GENOMIC DNA]</scope>
    <source>
        <strain evidence="2 3">DSM 4140</strain>
    </source>
</reference>
<dbReference type="Proteomes" id="UP000005095">
    <property type="component" value="Chromosome"/>
</dbReference>